<evidence type="ECO:0000256" key="6">
    <source>
        <dbReference type="PROSITE-ProRule" id="PRU00076"/>
    </source>
</evidence>
<dbReference type="GO" id="GO:0016491">
    <property type="term" value="F:oxidoreductase activity"/>
    <property type="evidence" value="ECO:0007669"/>
    <property type="project" value="InterPro"/>
</dbReference>
<feature type="disulfide bond" evidence="6">
    <location>
        <begin position="295"/>
        <end position="304"/>
    </location>
</feature>
<dbReference type="InterPro" id="IPR035976">
    <property type="entry name" value="Sushi/SCR/CCP_sf"/>
</dbReference>
<dbReference type="InterPro" id="IPR001881">
    <property type="entry name" value="EGF-like_Ca-bd_dom"/>
</dbReference>
<dbReference type="Pfam" id="PF02494">
    <property type="entry name" value="HYR"/>
    <property type="match status" value="2"/>
</dbReference>
<keyword evidence="4 6" id="KW-1015">Disulfide bond</keyword>
<dbReference type="SMART" id="SM00032">
    <property type="entry name" value="CCP"/>
    <property type="match status" value="3"/>
</dbReference>
<name>K1QFN5_MAGGI</name>
<dbReference type="SMART" id="SM00181">
    <property type="entry name" value="EGF"/>
    <property type="match status" value="1"/>
</dbReference>
<dbReference type="Pfam" id="PF03358">
    <property type="entry name" value="FMN_red"/>
    <property type="match status" value="1"/>
</dbReference>
<evidence type="ECO:0000256" key="1">
    <source>
        <dbReference type="ARBA" id="ARBA00022536"/>
    </source>
</evidence>
<comment type="caution">
    <text evidence="6">Lacks conserved residue(s) required for the propagation of feature annotation.</text>
</comment>
<evidence type="ECO:0000256" key="5">
    <source>
        <dbReference type="ARBA" id="ARBA00023180"/>
    </source>
</evidence>
<evidence type="ECO:0000256" key="3">
    <source>
        <dbReference type="ARBA" id="ARBA00022737"/>
    </source>
</evidence>
<evidence type="ECO:0000256" key="4">
    <source>
        <dbReference type="ARBA" id="ARBA00023157"/>
    </source>
</evidence>
<dbReference type="InterPro" id="IPR043555">
    <property type="entry name" value="SRPX-like"/>
</dbReference>
<evidence type="ECO:0000256" key="7">
    <source>
        <dbReference type="PROSITE-ProRule" id="PRU00302"/>
    </source>
</evidence>
<dbReference type="InterPro" id="IPR029039">
    <property type="entry name" value="Flavoprotein-like_sf"/>
</dbReference>
<dbReference type="CDD" id="cd00033">
    <property type="entry name" value="CCP"/>
    <property type="match status" value="2"/>
</dbReference>
<feature type="disulfide bond" evidence="7">
    <location>
        <begin position="240"/>
        <end position="267"/>
    </location>
</feature>
<dbReference type="AlphaFoldDB" id="K1QFN5"/>
<dbReference type="Pfam" id="PF00084">
    <property type="entry name" value="Sushi"/>
    <property type="match status" value="2"/>
</dbReference>
<dbReference type="SUPFAM" id="SSF57535">
    <property type="entry name" value="Complement control module/SCR domain"/>
    <property type="match status" value="3"/>
</dbReference>
<dbReference type="PROSITE" id="PS00010">
    <property type="entry name" value="ASX_HYDROXYL"/>
    <property type="match status" value="1"/>
</dbReference>
<dbReference type="HOGENOM" id="CLU_382295_0_0_1"/>
<dbReference type="Gene3D" id="2.10.70.10">
    <property type="entry name" value="Complement Module, domain 1"/>
    <property type="match status" value="3"/>
</dbReference>
<dbReference type="PROSITE" id="PS50825">
    <property type="entry name" value="HYR"/>
    <property type="match status" value="2"/>
</dbReference>
<dbReference type="PANTHER" id="PTHR46343">
    <property type="entry name" value="HYR DOMAIN-CONTAINING PROTEIN"/>
    <property type="match status" value="1"/>
</dbReference>
<accession>K1QFN5</accession>
<dbReference type="InterPro" id="IPR000152">
    <property type="entry name" value="EGF-type_Asp/Asn_hydroxyl_site"/>
</dbReference>
<sequence length="724" mass="78070">MSSKVNTELSEQMVLLPFGSFGDSSDNLSPCSFVDLYNAEFQQCTNSSGGNLLPTDIFFWQNLPAFTIYTTPPTIGCPGNVYVTANQLETSSVVSWTEPTAYDSKDGYLGTTRSGPAPGSRFSEGATTIGYSARDSAGNTAQCSFSVTVTVVRCPPPSYSGSYSCTGGTSYIYGASCSFDCSALGYELIGQSTVTCLSSGHWSNSIPSCQRVNCGDPGVLTNGVPDFPGTRYEDVVTYTCNAGYNITGDVNRRCQATGLWSGPRPFCWYSISCSSSPCLNAATCTNTLGGFKCACAPGWTGSVCETDVQPPVMSNCQNSETILTSQPEAVASWNIPSFHDPMGNQIKVQSNYPQNTSTFPWGDFTVQYSALKLNNGLRTECNFNLSVKPIPCPDLAIPPNAVKVCNDWNTDMLNMCVIVCQSGYFVPNGYSEDVLYVCGSSGNWSPAGPMPECIAGTPSYIRNAPSFTDCNNSKSRSELSLHFIDLLERSNFAHICKTTICDANNYSCRAGWSDPDTGKMASDKLRVLLVLGSIRDGRQGLKVAKFMKKALATRNLEVIFYDLLEMDFPTVKQPVHFYGPDRSGAPQILVDCEKTIQEVDAIVVVTPEYNNSIPASLKNFLDAFPDSAFGFKPSGITCYSQGTYGGLGAAIALRTTLGILACPCVSRMFAIPYVQNVLDDDGNALDDKLNTDVKPMLDQLVWAATAVRNHRKCAELPVSSFFGS</sequence>
<dbReference type="PROSITE" id="PS01186">
    <property type="entry name" value="EGF_2"/>
    <property type="match status" value="1"/>
</dbReference>
<evidence type="ECO:0000313" key="8">
    <source>
        <dbReference type="EMBL" id="EKC35682.1"/>
    </source>
</evidence>
<dbReference type="InterPro" id="IPR005025">
    <property type="entry name" value="FMN_Rdtase-like_dom"/>
</dbReference>
<keyword evidence="7" id="KW-0768">Sushi</keyword>
<dbReference type="InterPro" id="IPR000742">
    <property type="entry name" value="EGF"/>
</dbReference>
<dbReference type="Pfam" id="PF00008">
    <property type="entry name" value="EGF"/>
    <property type="match status" value="1"/>
</dbReference>
<dbReference type="SUPFAM" id="SSF57196">
    <property type="entry name" value="EGF/Laminin"/>
    <property type="match status" value="1"/>
</dbReference>
<keyword evidence="1 6" id="KW-0245">EGF-like domain</keyword>
<dbReference type="InterPro" id="IPR000436">
    <property type="entry name" value="Sushi_SCR_CCP_dom"/>
</dbReference>
<dbReference type="PROSITE" id="PS00022">
    <property type="entry name" value="EGF_1"/>
    <property type="match status" value="1"/>
</dbReference>
<protein>
    <submittedName>
        <fullName evidence="8">Sushi repeat-containing protein SRPX2</fullName>
    </submittedName>
</protein>
<organism evidence="8">
    <name type="scientific">Magallana gigas</name>
    <name type="common">Pacific oyster</name>
    <name type="synonym">Crassostrea gigas</name>
    <dbReference type="NCBI Taxonomy" id="29159"/>
    <lineage>
        <taxon>Eukaryota</taxon>
        <taxon>Metazoa</taxon>
        <taxon>Spiralia</taxon>
        <taxon>Lophotrochozoa</taxon>
        <taxon>Mollusca</taxon>
        <taxon>Bivalvia</taxon>
        <taxon>Autobranchia</taxon>
        <taxon>Pteriomorphia</taxon>
        <taxon>Ostreida</taxon>
        <taxon>Ostreoidea</taxon>
        <taxon>Ostreidae</taxon>
        <taxon>Magallana</taxon>
    </lineage>
</organism>
<keyword evidence="3" id="KW-0677">Repeat</keyword>
<keyword evidence="5" id="KW-0325">Glycoprotein</keyword>
<proteinExistence type="predicted"/>
<dbReference type="PROSITE" id="PS50923">
    <property type="entry name" value="SUSHI"/>
    <property type="match status" value="3"/>
</dbReference>
<reference evidence="8" key="1">
    <citation type="journal article" date="2012" name="Nature">
        <title>The oyster genome reveals stress adaptation and complexity of shell formation.</title>
        <authorList>
            <person name="Zhang G."/>
            <person name="Fang X."/>
            <person name="Guo X."/>
            <person name="Li L."/>
            <person name="Luo R."/>
            <person name="Xu F."/>
            <person name="Yang P."/>
            <person name="Zhang L."/>
            <person name="Wang X."/>
            <person name="Qi H."/>
            <person name="Xiong Z."/>
            <person name="Que H."/>
            <person name="Xie Y."/>
            <person name="Holland P.W."/>
            <person name="Paps J."/>
            <person name="Zhu Y."/>
            <person name="Wu F."/>
            <person name="Chen Y."/>
            <person name="Wang J."/>
            <person name="Peng C."/>
            <person name="Meng J."/>
            <person name="Yang L."/>
            <person name="Liu J."/>
            <person name="Wen B."/>
            <person name="Zhang N."/>
            <person name="Huang Z."/>
            <person name="Zhu Q."/>
            <person name="Feng Y."/>
            <person name="Mount A."/>
            <person name="Hedgecock D."/>
            <person name="Xu Z."/>
            <person name="Liu Y."/>
            <person name="Domazet-Loso T."/>
            <person name="Du Y."/>
            <person name="Sun X."/>
            <person name="Zhang S."/>
            <person name="Liu B."/>
            <person name="Cheng P."/>
            <person name="Jiang X."/>
            <person name="Li J."/>
            <person name="Fan D."/>
            <person name="Wang W."/>
            <person name="Fu W."/>
            <person name="Wang T."/>
            <person name="Wang B."/>
            <person name="Zhang J."/>
            <person name="Peng Z."/>
            <person name="Li Y."/>
            <person name="Li N."/>
            <person name="Wang J."/>
            <person name="Chen M."/>
            <person name="He Y."/>
            <person name="Tan F."/>
            <person name="Song X."/>
            <person name="Zheng Q."/>
            <person name="Huang R."/>
            <person name="Yang H."/>
            <person name="Du X."/>
            <person name="Chen L."/>
            <person name="Yang M."/>
            <person name="Gaffney P.M."/>
            <person name="Wang S."/>
            <person name="Luo L."/>
            <person name="She Z."/>
            <person name="Ming Y."/>
            <person name="Huang W."/>
            <person name="Zhang S."/>
            <person name="Huang B."/>
            <person name="Zhang Y."/>
            <person name="Qu T."/>
            <person name="Ni P."/>
            <person name="Miao G."/>
            <person name="Wang J."/>
            <person name="Wang Q."/>
            <person name="Steinberg C.E."/>
            <person name="Wang H."/>
            <person name="Li N."/>
            <person name="Qian L."/>
            <person name="Zhang G."/>
            <person name="Li Y."/>
            <person name="Yang H."/>
            <person name="Liu X."/>
            <person name="Wang J."/>
            <person name="Yin Y."/>
            <person name="Wang J."/>
        </authorList>
    </citation>
    <scope>NUCLEOTIDE SEQUENCE [LARGE SCALE GENOMIC DNA]</scope>
    <source>
        <strain evidence="8">05x7-T-G4-1.051#20</strain>
    </source>
</reference>
<gene>
    <name evidence="8" type="ORF">CGI_10008977</name>
</gene>
<dbReference type="CDD" id="cd00054">
    <property type="entry name" value="EGF_CA"/>
    <property type="match status" value="1"/>
</dbReference>
<dbReference type="InParanoid" id="K1QFN5"/>
<keyword evidence="2" id="KW-0732">Signal</keyword>
<dbReference type="SUPFAM" id="SSF52218">
    <property type="entry name" value="Flavoproteins"/>
    <property type="match status" value="1"/>
</dbReference>
<dbReference type="EMBL" id="JH818123">
    <property type="protein sequence ID" value="EKC35682.1"/>
    <property type="molecule type" value="Genomic_DNA"/>
</dbReference>
<dbReference type="Gene3D" id="3.40.50.360">
    <property type="match status" value="1"/>
</dbReference>
<evidence type="ECO:0000256" key="2">
    <source>
        <dbReference type="ARBA" id="ARBA00022729"/>
    </source>
</evidence>
<dbReference type="GO" id="GO:0005509">
    <property type="term" value="F:calcium ion binding"/>
    <property type="evidence" value="ECO:0007669"/>
    <property type="project" value="InterPro"/>
</dbReference>
<dbReference type="SMART" id="SM00179">
    <property type="entry name" value="EGF_CA"/>
    <property type="match status" value="1"/>
</dbReference>
<dbReference type="PANTHER" id="PTHR46343:SF2">
    <property type="entry name" value="SUSHI_VON WILLEBRAND FACTOR TYPE A_EGF_PENTRAXIN DOMAIN-CONTAINING 1"/>
    <property type="match status" value="1"/>
</dbReference>
<dbReference type="InterPro" id="IPR003410">
    <property type="entry name" value="HYR_dom"/>
</dbReference>
<dbReference type="FunFam" id="2.10.25.10:FF:000109">
    <property type="entry name" value="Notch homolog 4, [Drosophila]"/>
    <property type="match status" value="1"/>
</dbReference>
<dbReference type="PROSITE" id="PS50026">
    <property type="entry name" value="EGF_3"/>
    <property type="match status" value="1"/>
</dbReference>
<dbReference type="Gene3D" id="2.10.25.10">
    <property type="entry name" value="Laminin"/>
    <property type="match status" value="1"/>
</dbReference>